<protein>
    <submittedName>
        <fullName evidence="1">Uncharacterized protein</fullName>
    </submittedName>
</protein>
<sequence>MNTSSHHDFLLSKEEFFRKATEIGGGHWNSQPLDLRWNYHCSAIEIVRKIGISKPQEVLEIGTVGLQIVKGSDTLDQDKYWNYPGKNPTFMHDARNTPWPVQNAYKIIIALRVFQYLAPYQEQAFNEARRLCRHLILVVPRGDAYRPKGLETSKGIALTEFLRWSDGMPPRLFQETSMGDLYHWDFTQDAERTP</sequence>
<name>A0A4S4AVU2_9RHOO</name>
<dbReference type="Proteomes" id="UP000307956">
    <property type="component" value="Unassembled WGS sequence"/>
</dbReference>
<evidence type="ECO:0000313" key="1">
    <source>
        <dbReference type="EMBL" id="THF64139.1"/>
    </source>
</evidence>
<reference evidence="1 2" key="1">
    <citation type="submission" date="2019-04" db="EMBL/GenBank/DDBJ databases">
        <title>Azoarcus rhizosphaerae sp. nov. isolated from rhizosphere of Ficus religiosa.</title>
        <authorList>
            <person name="Lin S.-Y."/>
            <person name="Hameed A."/>
            <person name="Hsu Y.-H."/>
            <person name="Young C.-C."/>
        </authorList>
    </citation>
    <scope>NUCLEOTIDE SEQUENCE [LARGE SCALE GENOMIC DNA]</scope>
    <source>
        <strain evidence="1 2">CC-YHH848</strain>
    </source>
</reference>
<dbReference type="SUPFAM" id="SSF53335">
    <property type="entry name" value="S-adenosyl-L-methionine-dependent methyltransferases"/>
    <property type="match status" value="1"/>
</dbReference>
<dbReference type="OrthoDB" id="1892902at2"/>
<dbReference type="InterPro" id="IPR029063">
    <property type="entry name" value="SAM-dependent_MTases_sf"/>
</dbReference>
<accession>A0A4S4AVU2</accession>
<keyword evidence="2" id="KW-1185">Reference proteome</keyword>
<gene>
    <name evidence="1" type="ORF">E6O51_02100</name>
</gene>
<dbReference type="EMBL" id="SSOD01000002">
    <property type="protein sequence ID" value="THF64139.1"/>
    <property type="molecule type" value="Genomic_DNA"/>
</dbReference>
<comment type="caution">
    <text evidence="1">The sequence shown here is derived from an EMBL/GenBank/DDBJ whole genome shotgun (WGS) entry which is preliminary data.</text>
</comment>
<organism evidence="1 2">
    <name type="scientific">Pseudothauera rhizosphaerae</name>
    <dbReference type="NCBI Taxonomy" id="2565932"/>
    <lineage>
        <taxon>Bacteria</taxon>
        <taxon>Pseudomonadati</taxon>
        <taxon>Pseudomonadota</taxon>
        <taxon>Betaproteobacteria</taxon>
        <taxon>Rhodocyclales</taxon>
        <taxon>Zoogloeaceae</taxon>
        <taxon>Pseudothauera</taxon>
    </lineage>
</organism>
<proteinExistence type="predicted"/>
<evidence type="ECO:0000313" key="2">
    <source>
        <dbReference type="Proteomes" id="UP000307956"/>
    </source>
</evidence>
<dbReference type="RefSeq" id="WP_136383330.1">
    <property type="nucleotide sequence ID" value="NZ_SSOD01000002.1"/>
</dbReference>
<dbReference type="AlphaFoldDB" id="A0A4S4AVU2"/>